<comment type="caution">
    <text evidence="2">The sequence shown here is derived from an EMBL/GenBank/DDBJ whole genome shotgun (WGS) entry which is preliminary data.</text>
</comment>
<keyword evidence="3" id="KW-1185">Reference proteome</keyword>
<name>A0ABN3M786_9ACTN</name>
<feature type="compositionally biased region" description="Basic and acidic residues" evidence="1">
    <location>
        <begin position="160"/>
        <end position="175"/>
    </location>
</feature>
<sequence length="205" mass="22720">MLRAATWPALVTFDIVARMWTLLGSTSRYRAHRLADSDAAQQARQAAEARLRAIAQTYASSTPLVLRLVVVEDGCTPGTVGWDLFTPVKPAYRVSCEMRLQAYYSSPLPSAETITRILAAGEQALSGIPFTHGDAHEDAPGEMTQAEHTLTWDQPGSRVPEPERPAGAHRFDREPPMMSVNGIRRRHGTVFALSLPPEHYYRVPR</sequence>
<dbReference type="EMBL" id="BAAASR010000018">
    <property type="protein sequence ID" value="GAA2497071.1"/>
    <property type="molecule type" value="Genomic_DNA"/>
</dbReference>
<organism evidence="2 3">
    <name type="scientific">Streptomyces gobitricini</name>
    <dbReference type="NCBI Taxonomy" id="68211"/>
    <lineage>
        <taxon>Bacteria</taxon>
        <taxon>Bacillati</taxon>
        <taxon>Actinomycetota</taxon>
        <taxon>Actinomycetes</taxon>
        <taxon>Kitasatosporales</taxon>
        <taxon>Streptomycetaceae</taxon>
        <taxon>Streptomyces</taxon>
    </lineage>
</organism>
<dbReference type="Proteomes" id="UP001499942">
    <property type="component" value="Unassembled WGS sequence"/>
</dbReference>
<gene>
    <name evidence="2" type="ORF">GCM10010393_31390</name>
</gene>
<evidence type="ECO:0000313" key="2">
    <source>
        <dbReference type="EMBL" id="GAA2497071.1"/>
    </source>
</evidence>
<proteinExistence type="predicted"/>
<feature type="region of interest" description="Disordered" evidence="1">
    <location>
        <begin position="152"/>
        <end position="179"/>
    </location>
</feature>
<evidence type="ECO:0000313" key="3">
    <source>
        <dbReference type="Proteomes" id="UP001499942"/>
    </source>
</evidence>
<reference evidence="2 3" key="1">
    <citation type="journal article" date="2019" name="Int. J. Syst. Evol. Microbiol.">
        <title>The Global Catalogue of Microorganisms (GCM) 10K type strain sequencing project: providing services to taxonomists for standard genome sequencing and annotation.</title>
        <authorList>
            <consortium name="The Broad Institute Genomics Platform"/>
            <consortium name="The Broad Institute Genome Sequencing Center for Infectious Disease"/>
            <person name="Wu L."/>
            <person name="Ma J."/>
        </authorList>
    </citation>
    <scope>NUCLEOTIDE SEQUENCE [LARGE SCALE GENOMIC DNA]</scope>
    <source>
        <strain evidence="2 3">JCM 5062</strain>
    </source>
</reference>
<protein>
    <submittedName>
        <fullName evidence="2">Uncharacterized protein</fullName>
    </submittedName>
</protein>
<evidence type="ECO:0000256" key="1">
    <source>
        <dbReference type="SAM" id="MobiDB-lite"/>
    </source>
</evidence>
<accession>A0ABN3M786</accession>